<gene>
    <name evidence="2" type="ORF">ME1_00443</name>
</gene>
<comment type="caution">
    <text evidence="2">The sequence shown here is derived from an EMBL/GenBank/DDBJ whole genome shotgun (WGS) entry which is preliminary data.</text>
</comment>
<feature type="transmembrane region" description="Helical" evidence="1">
    <location>
        <begin position="7"/>
        <end position="26"/>
    </location>
</feature>
<organism evidence="2 3">
    <name type="scientific">Bartonella vinsonii subsp. arupensis OK-94-513</name>
    <dbReference type="NCBI Taxonomy" id="1094562"/>
    <lineage>
        <taxon>Bacteria</taxon>
        <taxon>Pseudomonadati</taxon>
        <taxon>Pseudomonadota</taxon>
        <taxon>Alphaproteobacteria</taxon>
        <taxon>Hyphomicrobiales</taxon>
        <taxon>Bartonellaceae</taxon>
        <taxon>Bartonella</taxon>
    </lineage>
</organism>
<reference evidence="2 3" key="1">
    <citation type="submission" date="2012-03" db="EMBL/GenBank/DDBJ databases">
        <title>The Genome Sequence of Bartonella vinsonii subsp. arupensis OK-94-513.</title>
        <authorList>
            <consortium name="The Broad Institute Genome Sequencing Platform"/>
            <consortium name="The Broad Institute Genome Sequencing Center for Infectious Disease"/>
            <person name="Feldgarden M."/>
            <person name="Kirby J."/>
            <person name="Kosoy M."/>
            <person name="Birtles R."/>
            <person name="Probert W.S."/>
            <person name="Chiaraviglio L."/>
            <person name="Young S.K."/>
            <person name="Zeng Q."/>
            <person name="Gargeya S."/>
            <person name="Fitzgerald M."/>
            <person name="Haas B."/>
            <person name="Abouelleil A."/>
            <person name="Alvarado L."/>
            <person name="Arachchi H.M."/>
            <person name="Berlin A."/>
            <person name="Chapman S.B."/>
            <person name="Gearin G."/>
            <person name="Goldberg J."/>
            <person name="Griggs A."/>
            <person name="Gujja S."/>
            <person name="Hansen M."/>
            <person name="Heiman D."/>
            <person name="Howarth C."/>
            <person name="Larimer J."/>
            <person name="Lui A."/>
            <person name="MacDonald P.J.P."/>
            <person name="McCowen C."/>
            <person name="Montmayeur A."/>
            <person name="Murphy C."/>
            <person name="Neiman D."/>
            <person name="Pearson M."/>
            <person name="Priest M."/>
            <person name="Roberts A."/>
            <person name="Saif S."/>
            <person name="Shea T."/>
            <person name="Sisk P."/>
            <person name="Stolte C."/>
            <person name="Sykes S."/>
            <person name="Wortman J."/>
            <person name="Nusbaum C."/>
            <person name="Birren B."/>
        </authorList>
    </citation>
    <scope>NUCLEOTIDE SEQUENCE [LARGE SCALE GENOMIC DNA]</scope>
    <source>
        <strain evidence="2 3">OK-94-513</strain>
    </source>
</reference>
<evidence type="ECO:0000313" key="3">
    <source>
        <dbReference type="Proteomes" id="UP000002304"/>
    </source>
</evidence>
<evidence type="ECO:0000313" key="2">
    <source>
        <dbReference type="EMBL" id="EJF89673.1"/>
    </source>
</evidence>
<accession>J0ZMG7</accession>
<keyword evidence="1" id="KW-0812">Transmembrane</keyword>
<dbReference type="STRING" id="1094562.ME1_00443"/>
<proteinExistence type="predicted"/>
<dbReference type="Proteomes" id="UP000002304">
    <property type="component" value="Unassembled WGS sequence"/>
</dbReference>
<dbReference type="PATRIC" id="fig|1094562.3.peg.476"/>
<keyword evidence="1" id="KW-1133">Transmembrane helix</keyword>
<evidence type="ECO:0000256" key="1">
    <source>
        <dbReference type="SAM" id="Phobius"/>
    </source>
</evidence>
<keyword evidence="1" id="KW-0472">Membrane</keyword>
<sequence>MNNEELLICISAVTIVSFFSLIPEIAKWGAQTPSYLSDSCESVVKSEHKSPFYKLWQYAIKNKPSTNNESAVYFNNEKYVRIQGTVPSYQCSPERFEQSEDYITLSTSINFQKQLSVYSKLSFYKRNNYNIGWFNIFGFFSYIYIIVQVLSCIKHVLERNQIYVSGRHFKLNNLISQIYRNVVWQQSKEPCRIYAYLNRVFHHQVCCL</sequence>
<dbReference type="AlphaFoldDB" id="J0ZMG7"/>
<dbReference type="EMBL" id="AILZ01000009">
    <property type="protein sequence ID" value="EJF89673.1"/>
    <property type="molecule type" value="Genomic_DNA"/>
</dbReference>
<name>J0ZMG7_BARVI</name>
<dbReference type="HOGENOM" id="CLU_1253897_0_0_5"/>
<protein>
    <submittedName>
        <fullName evidence="2">Uncharacterized protein</fullName>
    </submittedName>
</protein>
<feature type="transmembrane region" description="Helical" evidence="1">
    <location>
        <begin position="131"/>
        <end position="153"/>
    </location>
</feature>